<sequence>MSRSSHPHKAERPAPASLAEAERRARAEKNARLRNLRTHTSWLVLDPDALFRDEIDCSALFGEVPMRKVARQG</sequence>
<feature type="region of interest" description="Disordered" evidence="1">
    <location>
        <begin position="1"/>
        <end position="27"/>
    </location>
</feature>
<evidence type="ECO:0000313" key="2">
    <source>
        <dbReference type="EMBL" id="RRH96023.1"/>
    </source>
</evidence>
<dbReference type="Proteomes" id="UP000273786">
    <property type="component" value="Unassembled WGS sequence"/>
</dbReference>
<protein>
    <submittedName>
        <fullName evidence="2">Uncharacterized protein</fullName>
    </submittedName>
</protein>
<keyword evidence="3" id="KW-1185">Reference proteome</keyword>
<proteinExistence type="predicted"/>
<reference evidence="2 3" key="1">
    <citation type="submission" date="2018-11" db="EMBL/GenBank/DDBJ databases">
        <title>the genome of Mesorhizobium tamadayense DSM 28320.</title>
        <authorList>
            <person name="Gao J."/>
        </authorList>
    </citation>
    <scope>NUCLEOTIDE SEQUENCE [LARGE SCALE GENOMIC DNA]</scope>
    <source>
        <strain evidence="2 3">DSM 28320</strain>
    </source>
</reference>
<organism evidence="2 3">
    <name type="scientific">Mesorhizobium tamadayense</name>
    <dbReference type="NCBI Taxonomy" id="425306"/>
    <lineage>
        <taxon>Bacteria</taxon>
        <taxon>Pseudomonadati</taxon>
        <taxon>Pseudomonadota</taxon>
        <taxon>Alphaproteobacteria</taxon>
        <taxon>Hyphomicrobiales</taxon>
        <taxon>Phyllobacteriaceae</taxon>
        <taxon>Mesorhizobium</taxon>
    </lineage>
</organism>
<dbReference type="AlphaFoldDB" id="A0A3P3FBK2"/>
<comment type="caution">
    <text evidence="2">The sequence shown here is derived from an EMBL/GenBank/DDBJ whole genome shotgun (WGS) entry which is preliminary data.</text>
</comment>
<dbReference type="OrthoDB" id="8086889at2"/>
<dbReference type="EMBL" id="RQXT01000033">
    <property type="protein sequence ID" value="RRH96023.1"/>
    <property type="molecule type" value="Genomic_DNA"/>
</dbReference>
<name>A0A3P3FBK2_9HYPH</name>
<evidence type="ECO:0000313" key="3">
    <source>
        <dbReference type="Proteomes" id="UP000273786"/>
    </source>
</evidence>
<gene>
    <name evidence="2" type="ORF">EH240_23565</name>
</gene>
<accession>A0A3P3FBK2</accession>
<evidence type="ECO:0000256" key="1">
    <source>
        <dbReference type="SAM" id="MobiDB-lite"/>
    </source>
</evidence>